<feature type="region of interest" description="Disordered" evidence="1">
    <location>
        <begin position="227"/>
        <end position="305"/>
    </location>
</feature>
<dbReference type="Proteomes" id="UP000017836">
    <property type="component" value="Unassembled WGS sequence"/>
</dbReference>
<dbReference type="eggNOG" id="ENOG502QRK0">
    <property type="taxonomic scope" value="Eukaryota"/>
</dbReference>
<evidence type="ECO:0008006" key="4">
    <source>
        <dbReference type="Google" id="ProtNLM"/>
    </source>
</evidence>
<feature type="compositionally biased region" description="Polar residues" evidence="1">
    <location>
        <begin position="164"/>
        <end position="205"/>
    </location>
</feature>
<evidence type="ECO:0000313" key="2">
    <source>
        <dbReference type="EMBL" id="ERN09619.1"/>
    </source>
</evidence>
<dbReference type="HOGENOM" id="CLU_030758_1_0_1"/>
<feature type="region of interest" description="Disordered" evidence="1">
    <location>
        <begin position="451"/>
        <end position="486"/>
    </location>
</feature>
<feature type="compositionally biased region" description="Polar residues" evidence="1">
    <location>
        <begin position="451"/>
        <end position="462"/>
    </location>
</feature>
<dbReference type="PANTHER" id="PTHR35117:SF1">
    <property type="entry name" value="MYOSIN-M HEAVY PROTEIN"/>
    <property type="match status" value="1"/>
</dbReference>
<sequence length="486" mass="52635">MGKESRRKAAKFGTGKVTPVQVAFIVDKYLTDNRYTQTQLAFRSEAAALMPTTQSREVPKSLLGLADILNEYIEMKEQKIAVEQEKCRVEKLLHGMQDVISAYQFIGAVPSQASQMPHSFHSTVESQVGVASGVLTTMLTPSVPSNIPKPAIKASDANKRKASKSLSGPSTTKKACTKSPSNRSENPSSLSNQEVNGQSKFQTPPYNCPLRDGVLERETSVSRNLFSQSPLPQNESACPPTPPQPFPNHVDIANSPLETPSTINSTNPPLETSSTVNSTNPPSTTPIYNTPVGVEPDGNHGQSLNHKVEGIHNVAQSPGKLYRKSTGKRENIKSRLDFDGLVERENSAKNAVNGPSDDDTKSGEDLDMSDILDFDAVLFENDFSLSELLQDVELHELDFLGRPSHQATHFMTSSLSTSKSDPLDANLVSSGFPSTNECGVLSEINMNRQGQGALKSSNSMGTGTKIATRGRKDKRHSAGLENMPIL</sequence>
<dbReference type="OMA" id="QNESACP"/>
<dbReference type="AlphaFoldDB" id="W1PP92"/>
<feature type="compositionally biased region" description="Basic residues" evidence="1">
    <location>
        <begin position="468"/>
        <end position="477"/>
    </location>
</feature>
<feature type="compositionally biased region" description="Polar residues" evidence="1">
    <location>
        <begin position="227"/>
        <end position="236"/>
    </location>
</feature>
<dbReference type="KEGG" id="atr:18437776"/>
<dbReference type="EMBL" id="KI392980">
    <property type="protein sequence ID" value="ERN09619.1"/>
    <property type="molecule type" value="Genomic_DNA"/>
</dbReference>
<proteinExistence type="predicted"/>
<dbReference type="Gramene" id="ERN09619">
    <property type="protein sequence ID" value="ERN09619"/>
    <property type="gene ID" value="AMTR_s00029p00187800"/>
</dbReference>
<evidence type="ECO:0000313" key="3">
    <source>
        <dbReference type="Proteomes" id="UP000017836"/>
    </source>
</evidence>
<feature type="compositionally biased region" description="Low complexity" evidence="1">
    <location>
        <begin position="272"/>
        <end position="291"/>
    </location>
</feature>
<dbReference type="OrthoDB" id="1939654at2759"/>
<evidence type="ECO:0000256" key="1">
    <source>
        <dbReference type="SAM" id="MobiDB-lite"/>
    </source>
</evidence>
<protein>
    <recommendedName>
        <fullName evidence="4">LisH domain-containing protein</fullName>
    </recommendedName>
</protein>
<keyword evidence="3" id="KW-1185">Reference proteome</keyword>
<feature type="region of interest" description="Disordered" evidence="1">
    <location>
        <begin position="346"/>
        <end position="365"/>
    </location>
</feature>
<reference evidence="3" key="1">
    <citation type="journal article" date="2013" name="Science">
        <title>The Amborella genome and the evolution of flowering plants.</title>
        <authorList>
            <consortium name="Amborella Genome Project"/>
        </authorList>
    </citation>
    <scope>NUCLEOTIDE SEQUENCE [LARGE SCALE GENOMIC DNA]</scope>
</reference>
<gene>
    <name evidence="2" type="ORF">AMTR_s00029p00187800</name>
</gene>
<organism evidence="2 3">
    <name type="scientific">Amborella trichopoda</name>
    <dbReference type="NCBI Taxonomy" id="13333"/>
    <lineage>
        <taxon>Eukaryota</taxon>
        <taxon>Viridiplantae</taxon>
        <taxon>Streptophyta</taxon>
        <taxon>Embryophyta</taxon>
        <taxon>Tracheophyta</taxon>
        <taxon>Spermatophyta</taxon>
        <taxon>Magnoliopsida</taxon>
        <taxon>Amborellales</taxon>
        <taxon>Amborellaceae</taxon>
        <taxon>Amborella</taxon>
    </lineage>
</organism>
<accession>W1PP92</accession>
<feature type="region of interest" description="Disordered" evidence="1">
    <location>
        <begin position="139"/>
        <end position="211"/>
    </location>
</feature>
<name>W1PP92_AMBTC</name>
<feature type="compositionally biased region" description="Polar residues" evidence="1">
    <location>
        <begin position="256"/>
        <end position="271"/>
    </location>
</feature>
<dbReference type="PANTHER" id="PTHR35117">
    <property type="entry name" value="MYOSIN-M HEAVY PROTEIN"/>
    <property type="match status" value="1"/>
</dbReference>